<dbReference type="Proteomes" id="UP000001296">
    <property type="component" value="Chromosome"/>
</dbReference>
<feature type="region of interest" description="Disordered" evidence="1">
    <location>
        <begin position="141"/>
        <end position="169"/>
    </location>
</feature>
<accession>E0RP67</accession>
<dbReference type="KEGG" id="sta:STHERM_c02880"/>
<gene>
    <name evidence="2" type="ordered locus">STHERM_c02880</name>
</gene>
<evidence type="ECO:0000256" key="1">
    <source>
        <dbReference type="SAM" id="MobiDB-lite"/>
    </source>
</evidence>
<organism evidence="2 3">
    <name type="scientific">Winmispira thermophila (strain ATCC 49972 / DSM 6192 / RI 19.B1)</name>
    <name type="common">Spirochaeta thermophila</name>
    <dbReference type="NCBI Taxonomy" id="665571"/>
    <lineage>
        <taxon>Bacteria</taxon>
        <taxon>Pseudomonadati</taxon>
        <taxon>Spirochaetota</taxon>
        <taxon>Spirochaetia</taxon>
        <taxon>Winmispirales</taxon>
        <taxon>Winmispiraceae</taxon>
        <taxon>Winmispira</taxon>
    </lineage>
</organism>
<dbReference type="RefSeq" id="WP_013313102.1">
    <property type="nucleotide sequence ID" value="NC_014484.1"/>
</dbReference>
<dbReference type="EMBL" id="CP001698">
    <property type="protein sequence ID" value="ADN01261.1"/>
    <property type="molecule type" value="Genomic_DNA"/>
</dbReference>
<dbReference type="AlphaFoldDB" id="E0RP67"/>
<evidence type="ECO:0000313" key="2">
    <source>
        <dbReference type="EMBL" id="ADN01261.1"/>
    </source>
</evidence>
<name>E0RP67_WINT6</name>
<dbReference type="PaxDb" id="665571-STHERM_c02880"/>
<reference key="1">
    <citation type="submission" date="2009-08" db="EMBL/GenBank/DDBJ databases">
        <title>The genome sequence of Spirochaeta thermophila DSM6192.</title>
        <authorList>
            <person name="Angelov A."/>
            <person name="Mientus M."/>
            <person name="Wittenberg S."/>
            <person name="Lehmann R."/>
            <person name="Liesegang H."/>
            <person name="Daniel R."/>
            <person name="Liebl W."/>
        </authorList>
    </citation>
    <scope>NUCLEOTIDE SEQUENCE</scope>
    <source>
        <strain>DSM 6192</strain>
    </source>
</reference>
<evidence type="ECO:0000313" key="3">
    <source>
        <dbReference type="Proteomes" id="UP000001296"/>
    </source>
</evidence>
<protein>
    <recommendedName>
        <fullName evidence="4">Lipoprotein</fullName>
    </recommendedName>
</protein>
<proteinExistence type="predicted"/>
<sequence>MRKVSTIGGVAFLLVFGIVLTAGCASQRASGGAPAQVPRDVVEAHGEGATLGEALSAAKVDAIRRGVIVLLGPEVEQAHRARLEEVLYRTSNPNAFLHMETLENLRKENVGSIDEPRYVYDLRVRVKLDAIQKVLDANGIPGGSGAPAAEAPRPSTGEVQGTASGGAGLTPEEQRFLEQYLERLTYMVYFSEDSKEDPFLMKSAVSMANSYLASQGFSLIDIDQIERLKEEQRMVYEEETGEAVSIIQWIAQRLNADVYLEIDAVTEGETKGENHYGSAKVTVKIFDPSTGALLGSVPYSSPRTFSRVSQFDAVSNALQSTIYKAMPVAVGQAKQLLARAYSRGIRYDLVLEGTPDARVVAAFRSALRKEERVKDIQTVYQTREETKFAVYFLGRTEELEELVYEVADTVAGLEYLEPVLIRGKSLTFNTGLE</sequence>
<dbReference type="eggNOG" id="ENOG5033R8E">
    <property type="taxonomic scope" value="Bacteria"/>
</dbReference>
<reference evidence="2 3" key="2">
    <citation type="journal article" date="2010" name="J. Bacteriol.">
        <title>Genome sequence of the polysaccharide-degrading, thermophilic anaerobe Spirochaeta thermophila DSM 6192.</title>
        <authorList>
            <person name="Angelov A."/>
            <person name="Liebl S."/>
            <person name="Ballschmiter M."/>
            <person name="Bomeke M."/>
            <person name="Lehmann R."/>
            <person name="Liesegang H."/>
            <person name="Daniel R."/>
            <person name="Liebl W."/>
        </authorList>
    </citation>
    <scope>NUCLEOTIDE SEQUENCE [LARGE SCALE GENOMIC DNA]</scope>
    <source>
        <strain evidence="3">ATCC 49972 / DSM 6192 / RI 19.B1</strain>
    </source>
</reference>
<dbReference type="HOGENOM" id="CLU_622459_0_0_12"/>
<evidence type="ECO:0008006" key="4">
    <source>
        <dbReference type="Google" id="ProtNLM"/>
    </source>
</evidence>
<dbReference type="PROSITE" id="PS51257">
    <property type="entry name" value="PROKAR_LIPOPROTEIN"/>
    <property type="match status" value="1"/>
</dbReference>